<sequence length="122" mass="13846">MLYFIPKVLKEIPPESEVACYDQFGQMLSSLVTSINVAMRNRDKSLPLTPKIQTIFLIAAFLALIGNPRAAGNVIGMIHNEELSIDNAVKSYQVLYNYWSGRYYLSAYKFREASDRLIDAFS</sequence>
<evidence type="ECO:0000313" key="2">
    <source>
        <dbReference type="Proteomes" id="UP001145114"/>
    </source>
</evidence>
<proteinExistence type="predicted"/>
<gene>
    <name evidence="1" type="ORF">EV182_007586</name>
</gene>
<dbReference type="EMBL" id="JAMZIH010003570">
    <property type="protein sequence ID" value="KAJ1676742.1"/>
    <property type="molecule type" value="Genomic_DNA"/>
</dbReference>
<name>A0ACC1HKL7_9FUNG</name>
<feature type="non-terminal residue" evidence="1">
    <location>
        <position position="122"/>
    </location>
</feature>
<organism evidence="1 2">
    <name type="scientific">Spiromyces aspiralis</name>
    <dbReference type="NCBI Taxonomy" id="68401"/>
    <lineage>
        <taxon>Eukaryota</taxon>
        <taxon>Fungi</taxon>
        <taxon>Fungi incertae sedis</taxon>
        <taxon>Zoopagomycota</taxon>
        <taxon>Kickxellomycotina</taxon>
        <taxon>Kickxellomycetes</taxon>
        <taxon>Kickxellales</taxon>
        <taxon>Kickxellaceae</taxon>
        <taxon>Spiromyces</taxon>
    </lineage>
</organism>
<accession>A0ACC1HKL7</accession>
<keyword evidence="2" id="KW-1185">Reference proteome</keyword>
<evidence type="ECO:0000313" key="1">
    <source>
        <dbReference type="EMBL" id="KAJ1676742.1"/>
    </source>
</evidence>
<dbReference type="Proteomes" id="UP001145114">
    <property type="component" value="Unassembled WGS sequence"/>
</dbReference>
<reference evidence="1" key="1">
    <citation type="submission" date="2022-06" db="EMBL/GenBank/DDBJ databases">
        <title>Phylogenomic reconstructions and comparative analyses of Kickxellomycotina fungi.</title>
        <authorList>
            <person name="Reynolds N.K."/>
            <person name="Stajich J.E."/>
            <person name="Barry K."/>
            <person name="Grigoriev I.V."/>
            <person name="Crous P."/>
            <person name="Smith M.E."/>
        </authorList>
    </citation>
    <scope>NUCLEOTIDE SEQUENCE</scope>
    <source>
        <strain evidence="1">RSA 2271</strain>
    </source>
</reference>
<protein>
    <submittedName>
        <fullName evidence="1">Uncharacterized protein</fullName>
    </submittedName>
</protein>
<comment type="caution">
    <text evidence="1">The sequence shown here is derived from an EMBL/GenBank/DDBJ whole genome shotgun (WGS) entry which is preliminary data.</text>
</comment>